<reference evidence="2 3" key="1">
    <citation type="submission" date="2019-08" db="EMBL/GenBank/DDBJ databases">
        <title>Genomes sequence of Algoriphagus aquimarinus ACAM450.</title>
        <authorList>
            <person name="Bowman J.P."/>
        </authorList>
    </citation>
    <scope>NUCLEOTIDE SEQUENCE [LARGE SCALE GENOMIC DNA]</scope>
    <source>
        <strain evidence="2 3">ACAM 450</strain>
    </source>
</reference>
<keyword evidence="2" id="KW-0223">Dioxygenase</keyword>
<evidence type="ECO:0000313" key="2">
    <source>
        <dbReference type="EMBL" id="TXE14701.1"/>
    </source>
</evidence>
<feature type="domain" description="VOC" evidence="1">
    <location>
        <begin position="2"/>
        <end position="129"/>
    </location>
</feature>
<gene>
    <name evidence="2" type="ORF">ESV85_03790</name>
</gene>
<evidence type="ECO:0000313" key="3">
    <source>
        <dbReference type="Proteomes" id="UP000321935"/>
    </source>
</evidence>
<dbReference type="EMBL" id="VORW01000001">
    <property type="protein sequence ID" value="TXE14701.1"/>
    <property type="molecule type" value="Genomic_DNA"/>
</dbReference>
<comment type="caution">
    <text evidence="2">The sequence shown here is derived from an EMBL/GenBank/DDBJ whole genome shotgun (WGS) entry which is preliminary data.</text>
</comment>
<dbReference type="OrthoDB" id="9789012at2"/>
<dbReference type="PANTHER" id="PTHR36113:SF1">
    <property type="entry name" value="GLYOXALASE_BLEOMYCIN RESISTANCE PROTEIN_DIOXYGENASE"/>
    <property type="match status" value="1"/>
</dbReference>
<keyword evidence="2" id="KW-0560">Oxidoreductase</keyword>
<dbReference type="InterPro" id="IPR051332">
    <property type="entry name" value="Fosfomycin_Res_Enzymes"/>
</dbReference>
<organism evidence="2 3">
    <name type="scientific">Algoriphagus aquimarinus</name>
    <dbReference type="NCBI Taxonomy" id="237018"/>
    <lineage>
        <taxon>Bacteria</taxon>
        <taxon>Pseudomonadati</taxon>
        <taxon>Bacteroidota</taxon>
        <taxon>Cytophagia</taxon>
        <taxon>Cytophagales</taxon>
        <taxon>Cyclobacteriaceae</taxon>
        <taxon>Algoriphagus</taxon>
    </lineage>
</organism>
<dbReference type="AlphaFoldDB" id="A0A5C7B1R7"/>
<dbReference type="PROSITE" id="PS51819">
    <property type="entry name" value="VOC"/>
    <property type="match status" value="1"/>
</dbReference>
<dbReference type="PANTHER" id="PTHR36113">
    <property type="entry name" value="LYASE, PUTATIVE-RELATED-RELATED"/>
    <property type="match status" value="1"/>
</dbReference>
<proteinExistence type="predicted"/>
<accession>A0A5C7B1R7</accession>
<dbReference type="Proteomes" id="UP000321935">
    <property type="component" value="Unassembled WGS sequence"/>
</dbReference>
<dbReference type="InterPro" id="IPR004360">
    <property type="entry name" value="Glyas_Fos-R_dOase_dom"/>
</dbReference>
<dbReference type="SUPFAM" id="SSF54593">
    <property type="entry name" value="Glyoxalase/Bleomycin resistance protein/Dihydroxybiphenyl dioxygenase"/>
    <property type="match status" value="1"/>
</dbReference>
<dbReference type="InterPro" id="IPR029068">
    <property type="entry name" value="Glyas_Bleomycin-R_OHBP_Dase"/>
</dbReference>
<dbReference type="RefSeq" id="WP_146914896.1">
    <property type="nucleotide sequence ID" value="NZ_VORW01000001.1"/>
</dbReference>
<sequence length="134" mass="15073">MKIEHLAIWVDNLELMKDWYCQSFKMSAGEKYENLTKGFSSYFLSFSTGSRIELMKRNNIAEAPKPRGMVSGLAHFAISVGSLETVNQMTDEFRTQGISIIGEPRTTGDGYYESVIEDPEGNWIEITSQGVCSK</sequence>
<dbReference type="GO" id="GO:0051213">
    <property type="term" value="F:dioxygenase activity"/>
    <property type="evidence" value="ECO:0007669"/>
    <property type="project" value="UniProtKB-KW"/>
</dbReference>
<dbReference type="InterPro" id="IPR037523">
    <property type="entry name" value="VOC_core"/>
</dbReference>
<dbReference type="Pfam" id="PF00903">
    <property type="entry name" value="Glyoxalase"/>
    <property type="match status" value="1"/>
</dbReference>
<name>A0A5C7B1R7_9BACT</name>
<protein>
    <submittedName>
        <fullName evidence="2">Glyoxalase/bleomycin resistance/extradiol dioxygenase family protein</fullName>
    </submittedName>
</protein>
<dbReference type="Gene3D" id="3.10.180.10">
    <property type="entry name" value="2,3-Dihydroxybiphenyl 1,2-Dioxygenase, domain 1"/>
    <property type="match status" value="1"/>
</dbReference>
<evidence type="ECO:0000259" key="1">
    <source>
        <dbReference type="PROSITE" id="PS51819"/>
    </source>
</evidence>